<keyword evidence="3" id="KW-1185">Reference proteome</keyword>
<dbReference type="eggNOG" id="ENOG502QQYB">
    <property type="taxonomic scope" value="Eukaryota"/>
</dbReference>
<dbReference type="Gene3D" id="3.60.21.10">
    <property type="match status" value="1"/>
</dbReference>
<dbReference type="Gramene" id="Bo2g028720.1">
    <property type="protein sequence ID" value="Bo2g028720.1"/>
    <property type="gene ID" value="Bo2g028720"/>
</dbReference>
<dbReference type="HOGENOM" id="CLU_053780_0_0_1"/>
<dbReference type="Proteomes" id="UP000032141">
    <property type="component" value="Chromosome C2"/>
</dbReference>
<dbReference type="InterPro" id="IPR029052">
    <property type="entry name" value="Metallo-depent_PP-like"/>
</dbReference>
<dbReference type="Pfam" id="PF00149">
    <property type="entry name" value="Metallophos"/>
    <property type="match status" value="1"/>
</dbReference>
<dbReference type="CDD" id="cd07397">
    <property type="entry name" value="MPP_NostocDevT-like"/>
    <property type="match status" value="1"/>
</dbReference>
<protein>
    <recommendedName>
        <fullName evidence="1">Calcineurin-like phosphoesterase domain-containing protein</fullName>
    </recommendedName>
</protein>
<dbReference type="OMA" id="GRKKCPY"/>
<evidence type="ECO:0000313" key="2">
    <source>
        <dbReference type="EnsemblPlants" id="Bo2g028720.1"/>
    </source>
</evidence>
<dbReference type="SUPFAM" id="SSF56300">
    <property type="entry name" value="Metallo-dependent phosphatases"/>
    <property type="match status" value="1"/>
</dbReference>
<dbReference type="InterPro" id="IPR004843">
    <property type="entry name" value="Calcineurin-like_PHP"/>
</dbReference>
<dbReference type="EnsemblPlants" id="Bo2g028720.1">
    <property type="protein sequence ID" value="Bo2g028720.1"/>
    <property type="gene ID" value="Bo2g028720"/>
</dbReference>
<evidence type="ECO:0000313" key="3">
    <source>
        <dbReference type="Proteomes" id="UP000032141"/>
    </source>
</evidence>
<dbReference type="PANTHER" id="PTHR35769">
    <property type="entry name" value="CALCINEURIN-LIKE METALLO-PHOSPHOESTERASE SUPERFAMILY PROTEIN"/>
    <property type="match status" value="1"/>
</dbReference>
<dbReference type="NCBIfam" id="TIGR04168">
    <property type="entry name" value="TIGR04168 family protein"/>
    <property type="match status" value="1"/>
</dbReference>
<feature type="domain" description="Calcineurin-like phosphoesterase" evidence="1">
    <location>
        <begin position="8"/>
        <end position="227"/>
    </location>
</feature>
<name>A0A0D3AL98_BRAOL</name>
<organism evidence="2 3">
    <name type="scientific">Brassica oleracea var. oleracea</name>
    <dbReference type="NCBI Taxonomy" id="109376"/>
    <lineage>
        <taxon>Eukaryota</taxon>
        <taxon>Viridiplantae</taxon>
        <taxon>Streptophyta</taxon>
        <taxon>Embryophyta</taxon>
        <taxon>Tracheophyta</taxon>
        <taxon>Spermatophyta</taxon>
        <taxon>Magnoliopsida</taxon>
        <taxon>eudicotyledons</taxon>
        <taxon>Gunneridae</taxon>
        <taxon>Pentapetalae</taxon>
        <taxon>rosids</taxon>
        <taxon>malvids</taxon>
        <taxon>Brassicales</taxon>
        <taxon>Brassicaceae</taxon>
        <taxon>Brassiceae</taxon>
        <taxon>Brassica</taxon>
    </lineage>
</organism>
<dbReference type="PANTHER" id="PTHR35769:SF2">
    <property type="entry name" value="CALCINEURIN-LIKE METALLO-PHOSPHOESTERASE SUPERFAMILY PROTEIN"/>
    <property type="match status" value="1"/>
</dbReference>
<dbReference type="InterPro" id="IPR027629">
    <property type="entry name" value="DevT-like"/>
</dbReference>
<reference evidence="2 3" key="1">
    <citation type="journal article" date="2014" name="Genome Biol.">
        <title>Transcriptome and methylome profiling reveals relics of genome dominance in the mesopolyploid Brassica oleracea.</title>
        <authorList>
            <person name="Parkin I.A."/>
            <person name="Koh C."/>
            <person name="Tang H."/>
            <person name="Robinson S.J."/>
            <person name="Kagale S."/>
            <person name="Clarke W.E."/>
            <person name="Town C.D."/>
            <person name="Nixon J."/>
            <person name="Krishnakumar V."/>
            <person name="Bidwell S.L."/>
            <person name="Denoeud F."/>
            <person name="Belcram H."/>
            <person name="Links M.G."/>
            <person name="Just J."/>
            <person name="Clarke C."/>
            <person name="Bender T."/>
            <person name="Huebert T."/>
            <person name="Mason A.S."/>
            <person name="Pires J.C."/>
            <person name="Barker G."/>
            <person name="Moore J."/>
            <person name="Walley P.G."/>
            <person name="Manoli S."/>
            <person name="Batley J."/>
            <person name="Edwards D."/>
            <person name="Nelson M.N."/>
            <person name="Wang X."/>
            <person name="Paterson A.H."/>
            <person name="King G."/>
            <person name="Bancroft I."/>
            <person name="Chalhoub B."/>
            <person name="Sharpe A.G."/>
        </authorList>
    </citation>
    <scope>NUCLEOTIDE SEQUENCE</scope>
    <source>
        <strain evidence="2 3">cv. TO1000</strain>
    </source>
</reference>
<dbReference type="GeneID" id="106324710"/>
<dbReference type="RefSeq" id="XP_013618135.1">
    <property type="nucleotide sequence ID" value="XM_013762681.1"/>
</dbReference>
<reference evidence="2" key="2">
    <citation type="submission" date="2015-03" db="UniProtKB">
        <authorList>
            <consortium name="EnsemblPlants"/>
        </authorList>
    </citation>
    <scope>IDENTIFICATION</scope>
</reference>
<dbReference type="GO" id="GO:0016787">
    <property type="term" value="F:hydrolase activity"/>
    <property type="evidence" value="ECO:0007669"/>
    <property type="project" value="InterPro"/>
</dbReference>
<proteinExistence type="predicted"/>
<evidence type="ECO:0000259" key="1">
    <source>
        <dbReference type="Pfam" id="PF00149"/>
    </source>
</evidence>
<sequence>MASSSLVRIAVVGDVHGFWKLDEDQKALQLLQPQLVLFTGDFGEEDVPLVQSVAALPFPKAVILGNHDAWHTQKFPKKQNGVQMQLDMKENGVQMQLDILGDEHVGYQRMDFPSLKLSVVGGRPFSHGGDKLHRDKLLLKRYGVRNMNASAGTICRAALGTPEDHVVIVLAHNGPTGLGSQAEDICGRDWSAEGGDQGDPDLEQALRQLKETTELSVPLVVFGHMHKELGGGKGNRKMVVEDSDNKVLYVNGAIVPRVIEIKETPVGTAESESGGTVRAFTLVEILDGKIKKVVESWVQVTGSVAKIVEEMTLFEDVT</sequence>
<accession>A0A0D3AL98</accession>
<dbReference type="OrthoDB" id="3664at2759"/>
<dbReference type="AlphaFoldDB" id="A0A0D3AL98"/>